<dbReference type="RefSeq" id="WP_124871639.1">
    <property type="nucleotide sequence ID" value="NZ_CP034183.1"/>
</dbReference>
<protein>
    <submittedName>
        <fullName evidence="2">Ankyrin repeat domain-containing protein</fullName>
    </submittedName>
</protein>
<evidence type="ECO:0000313" key="3">
    <source>
        <dbReference type="Proteomes" id="UP000276417"/>
    </source>
</evidence>
<keyword evidence="3" id="KW-1185">Reference proteome</keyword>
<keyword evidence="1" id="KW-0040">ANK repeat</keyword>
<feature type="repeat" description="ANK" evidence="1">
    <location>
        <begin position="106"/>
        <end position="138"/>
    </location>
</feature>
<dbReference type="Proteomes" id="UP000276417">
    <property type="component" value="Chromosome 1"/>
</dbReference>
<organism evidence="2 3">
    <name type="scientific">Deinococcus psychrotolerans</name>
    <dbReference type="NCBI Taxonomy" id="2489213"/>
    <lineage>
        <taxon>Bacteria</taxon>
        <taxon>Thermotogati</taxon>
        <taxon>Deinococcota</taxon>
        <taxon>Deinococci</taxon>
        <taxon>Deinococcales</taxon>
        <taxon>Deinococcaceae</taxon>
        <taxon>Deinococcus</taxon>
    </lineage>
</organism>
<dbReference type="OrthoDB" id="2575953at2"/>
<sequence length="169" mass="19515">MWISRRKHAERTPNNMKHILKEIPEPIRKFLRDWNNEISDDLIDLNAPIFDGRPVLHQIALLTPSDKYLEPSQREGHNAPWIYRKTADFSSELIELGASVNALDKDGKTAIWWATLGDNTALIRLLLEKGAITMYVDNIGREFRKNALYLQEANLLSKYAFDLIISNEI</sequence>
<dbReference type="Pfam" id="PF00023">
    <property type="entry name" value="Ank"/>
    <property type="match status" value="1"/>
</dbReference>
<name>A0A3G8YD43_9DEIO</name>
<dbReference type="Gene3D" id="1.25.40.20">
    <property type="entry name" value="Ankyrin repeat-containing domain"/>
    <property type="match status" value="1"/>
</dbReference>
<evidence type="ECO:0000256" key="1">
    <source>
        <dbReference type="PROSITE-ProRule" id="PRU00023"/>
    </source>
</evidence>
<dbReference type="InterPro" id="IPR036770">
    <property type="entry name" value="Ankyrin_rpt-contain_sf"/>
</dbReference>
<dbReference type="KEGG" id="dph:EHF33_11660"/>
<dbReference type="PROSITE" id="PS50088">
    <property type="entry name" value="ANK_REPEAT"/>
    <property type="match status" value="1"/>
</dbReference>
<gene>
    <name evidence="2" type="ORF">EHF33_11660</name>
</gene>
<dbReference type="InterPro" id="IPR002110">
    <property type="entry name" value="Ankyrin_rpt"/>
</dbReference>
<reference evidence="2 3" key="1">
    <citation type="submission" date="2018-11" db="EMBL/GenBank/DDBJ databases">
        <title>Deinococcus shelandsis sp. nov., isolated from South Shetland Islands soil of Antarctica.</title>
        <authorList>
            <person name="Tian J."/>
        </authorList>
    </citation>
    <scope>NUCLEOTIDE SEQUENCE [LARGE SCALE GENOMIC DNA]</scope>
    <source>
        <strain evidence="2 3">S14-83T</strain>
    </source>
</reference>
<accession>A0A3G8YD43</accession>
<evidence type="ECO:0000313" key="2">
    <source>
        <dbReference type="EMBL" id="AZI43319.1"/>
    </source>
</evidence>
<dbReference type="EMBL" id="CP034183">
    <property type="protein sequence ID" value="AZI43319.1"/>
    <property type="molecule type" value="Genomic_DNA"/>
</dbReference>
<dbReference type="SUPFAM" id="SSF48403">
    <property type="entry name" value="Ankyrin repeat"/>
    <property type="match status" value="1"/>
</dbReference>
<dbReference type="AlphaFoldDB" id="A0A3G8YD43"/>
<proteinExistence type="predicted"/>